<name>A0A284QSI9_ARMOS</name>
<evidence type="ECO:0000313" key="1">
    <source>
        <dbReference type="EMBL" id="SJK99351.1"/>
    </source>
</evidence>
<dbReference type="EMBL" id="FUEG01000002">
    <property type="protein sequence ID" value="SJK99351.1"/>
    <property type="molecule type" value="Genomic_DNA"/>
</dbReference>
<dbReference type="AlphaFoldDB" id="A0A284QSI9"/>
<evidence type="ECO:0000313" key="2">
    <source>
        <dbReference type="Proteomes" id="UP000219338"/>
    </source>
</evidence>
<gene>
    <name evidence="1" type="ORF">ARMOST_02644</name>
</gene>
<proteinExistence type="predicted"/>
<protein>
    <submittedName>
        <fullName evidence="1">Uncharacterized protein</fullName>
    </submittedName>
</protein>
<sequence>MQRRSVEFRIQGQYECQIITNSCGGGMAARMSIKRSGITQGFKSRRVVVRRSRSTHFHQNLGAAYEGDVMSSVAASS</sequence>
<accession>A0A284QSI9</accession>
<dbReference type="Proteomes" id="UP000219338">
    <property type="component" value="Unassembled WGS sequence"/>
</dbReference>
<organism evidence="1 2">
    <name type="scientific">Armillaria ostoyae</name>
    <name type="common">Armillaria root rot fungus</name>
    <dbReference type="NCBI Taxonomy" id="47428"/>
    <lineage>
        <taxon>Eukaryota</taxon>
        <taxon>Fungi</taxon>
        <taxon>Dikarya</taxon>
        <taxon>Basidiomycota</taxon>
        <taxon>Agaricomycotina</taxon>
        <taxon>Agaricomycetes</taxon>
        <taxon>Agaricomycetidae</taxon>
        <taxon>Agaricales</taxon>
        <taxon>Marasmiineae</taxon>
        <taxon>Physalacriaceae</taxon>
        <taxon>Armillaria</taxon>
    </lineage>
</organism>
<reference evidence="2" key="1">
    <citation type="journal article" date="2017" name="Nat. Ecol. Evol.">
        <title>Genome expansion and lineage-specific genetic innovations in the forest pathogenic fungi Armillaria.</title>
        <authorList>
            <person name="Sipos G."/>
            <person name="Prasanna A.N."/>
            <person name="Walter M.C."/>
            <person name="O'Connor E."/>
            <person name="Balint B."/>
            <person name="Krizsan K."/>
            <person name="Kiss B."/>
            <person name="Hess J."/>
            <person name="Varga T."/>
            <person name="Slot J."/>
            <person name="Riley R."/>
            <person name="Boka B."/>
            <person name="Rigling D."/>
            <person name="Barry K."/>
            <person name="Lee J."/>
            <person name="Mihaltcheva S."/>
            <person name="LaButti K."/>
            <person name="Lipzen A."/>
            <person name="Waldron R."/>
            <person name="Moloney N.M."/>
            <person name="Sperisen C."/>
            <person name="Kredics L."/>
            <person name="Vagvoelgyi C."/>
            <person name="Patrignani A."/>
            <person name="Fitzpatrick D."/>
            <person name="Nagy I."/>
            <person name="Doyle S."/>
            <person name="Anderson J.B."/>
            <person name="Grigoriev I.V."/>
            <person name="Gueldener U."/>
            <person name="Muensterkoetter M."/>
            <person name="Nagy L.G."/>
        </authorList>
    </citation>
    <scope>NUCLEOTIDE SEQUENCE [LARGE SCALE GENOMIC DNA]</scope>
    <source>
        <strain evidence="2">C18/9</strain>
    </source>
</reference>
<keyword evidence="2" id="KW-1185">Reference proteome</keyword>